<dbReference type="OrthoDB" id="7631929at2"/>
<dbReference type="Proteomes" id="UP000271227">
    <property type="component" value="Unassembled WGS sequence"/>
</dbReference>
<comment type="caution">
    <text evidence="2">The sequence shown here is derived from an EMBL/GenBank/DDBJ whole genome shotgun (WGS) entry which is preliminary data.</text>
</comment>
<sequence>MSDPAYLIIRTAAPHIRFQRFCAANRQHGGILVAARAIHEIETLEPGSIPLHTWIALFPSMDSAKAAWTRMDTSMLAAPAPPLALAARAVPDGGFEDDVIPTRTNVTPGPDQPPTLMLIEGTATDETAMDLYRGVILPMLKARGAYYVLFELGGDIAVLSGDWDDAVFLISRWPSAHAARDFWLADRYQDTAIPLRLGVSAFQVVTLEGERDDG</sequence>
<dbReference type="InterPro" id="IPR010753">
    <property type="entry name" value="DUF1330"/>
</dbReference>
<organism evidence="2 3">
    <name type="scientific">Eilatimonas milleporae</name>
    <dbReference type="NCBI Taxonomy" id="911205"/>
    <lineage>
        <taxon>Bacteria</taxon>
        <taxon>Pseudomonadati</taxon>
        <taxon>Pseudomonadota</taxon>
        <taxon>Alphaproteobacteria</taxon>
        <taxon>Kordiimonadales</taxon>
        <taxon>Kordiimonadaceae</taxon>
        <taxon>Eilatimonas</taxon>
    </lineage>
</organism>
<keyword evidence="3" id="KW-1185">Reference proteome</keyword>
<feature type="domain" description="DUF1330" evidence="1">
    <location>
        <begin position="118"/>
        <end position="209"/>
    </location>
</feature>
<evidence type="ECO:0000259" key="1">
    <source>
        <dbReference type="Pfam" id="PF07045"/>
    </source>
</evidence>
<dbReference type="RefSeq" id="WP_121938685.1">
    <property type="nucleotide sequence ID" value="NZ_REFR01000011.1"/>
</dbReference>
<dbReference type="SUPFAM" id="SSF54909">
    <property type="entry name" value="Dimeric alpha+beta barrel"/>
    <property type="match status" value="1"/>
</dbReference>
<evidence type="ECO:0000313" key="2">
    <source>
        <dbReference type="EMBL" id="RMB07916.1"/>
    </source>
</evidence>
<dbReference type="Gene3D" id="3.30.70.100">
    <property type="match status" value="1"/>
</dbReference>
<protein>
    <submittedName>
        <fullName evidence="2">Uncharacterized protein (DUF1330 family)</fullName>
    </submittedName>
</protein>
<dbReference type="AlphaFoldDB" id="A0A3M0CLU4"/>
<dbReference type="EMBL" id="REFR01000011">
    <property type="protein sequence ID" value="RMB07916.1"/>
    <property type="molecule type" value="Genomic_DNA"/>
</dbReference>
<gene>
    <name evidence="2" type="ORF">BXY39_2010</name>
</gene>
<dbReference type="Pfam" id="PF07045">
    <property type="entry name" value="DUF1330"/>
    <property type="match status" value="1"/>
</dbReference>
<evidence type="ECO:0000313" key="3">
    <source>
        <dbReference type="Proteomes" id="UP000271227"/>
    </source>
</evidence>
<reference evidence="2 3" key="1">
    <citation type="submission" date="2018-10" db="EMBL/GenBank/DDBJ databases">
        <title>Genomic Encyclopedia of Archaeal and Bacterial Type Strains, Phase II (KMG-II): from individual species to whole genera.</title>
        <authorList>
            <person name="Goeker M."/>
        </authorList>
    </citation>
    <scope>NUCLEOTIDE SEQUENCE [LARGE SCALE GENOMIC DNA]</scope>
    <source>
        <strain evidence="2 3">DSM 25217</strain>
    </source>
</reference>
<dbReference type="InParanoid" id="A0A3M0CLU4"/>
<proteinExistence type="predicted"/>
<dbReference type="InterPro" id="IPR011008">
    <property type="entry name" value="Dimeric_a/b-barrel"/>
</dbReference>
<accession>A0A3M0CLU4</accession>
<name>A0A3M0CLU4_9PROT</name>